<dbReference type="RefSeq" id="WP_212965603.1">
    <property type="nucleotide sequence ID" value="NZ_BORB01000005.1"/>
</dbReference>
<dbReference type="SUPFAM" id="SSF47807">
    <property type="entry name" value="5' to 3' exonuclease, C-terminal subdomain"/>
    <property type="match status" value="1"/>
</dbReference>
<dbReference type="GO" id="GO:0004527">
    <property type="term" value="F:exonuclease activity"/>
    <property type="evidence" value="ECO:0007669"/>
    <property type="project" value="UniProtKB-KW"/>
</dbReference>
<keyword evidence="8" id="KW-0269">Exonuclease</keyword>
<feature type="chain" id="PRO_5047243409" description="5'-3' exonuclease" evidence="6">
    <location>
        <begin position="23"/>
        <end position="302"/>
    </location>
</feature>
<evidence type="ECO:0000256" key="6">
    <source>
        <dbReference type="SAM" id="SignalP"/>
    </source>
</evidence>
<proteinExistence type="predicted"/>
<dbReference type="InterPro" id="IPR002421">
    <property type="entry name" value="5-3_exonuclease"/>
</dbReference>
<dbReference type="Pfam" id="PF01367">
    <property type="entry name" value="5_3_exonuc"/>
    <property type="match status" value="1"/>
</dbReference>
<dbReference type="InterPro" id="IPR008918">
    <property type="entry name" value="HhH2"/>
</dbReference>
<keyword evidence="2" id="KW-0378">Hydrolase</keyword>
<dbReference type="Pfam" id="PF02739">
    <property type="entry name" value="5_3_exonuc_N"/>
    <property type="match status" value="1"/>
</dbReference>
<accession>A0ABQ4KGV6</accession>
<dbReference type="CDD" id="cd09859">
    <property type="entry name" value="PIN_53EXO"/>
    <property type="match status" value="1"/>
</dbReference>
<dbReference type="SMART" id="SM00279">
    <property type="entry name" value="HhH2"/>
    <property type="match status" value="1"/>
</dbReference>
<comment type="caution">
    <text evidence="8">The sequence shown here is derived from an EMBL/GenBank/DDBJ whole genome shotgun (WGS) entry which is preliminary data.</text>
</comment>
<evidence type="ECO:0000256" key="5">
    <source>
        <dbReference type="ARBA" id="ARBA00050026"/>
    </source>
</evidence>
<evidence type="ECO:0000259" key="7">
    <source>
        <dbReference type="SMART" id="SM00475"/>
    </source>
</evidence>
<evidence type="ECO:0000256" key="1">
    <source>
        <dbReference type="ARBA" id="ARBA00022722"/>
    </source>
</evidence>
<keyword evidence="1" id="KW-0540">Nuclease</keyword>
<sequence>MKHHLLLVDGMALLFRAFFATAVQRNFMTNSQGVPTNAVQGYLKHLLTAVDHVQPTHIAICWDMGSVTFRNEMYAEYKANRQAPPVEMVPQFDLAKNVTTALGILNIGVKGYEADDCIGTLCHDLKQDEELVLTVLTGDRDLLQIVDEKVNVLLLQKGIGNYLHYTRDVYVDEFQIEPKQFIDVKALMGDPSDGYPGVKGIGEKTAYKLMRNYETIEGLFANFDQLTPTIQRKLQQDEEMLHLSRKLATIHCNVPLDFYLEQAKWQLDPTKTMTVIEEYELRSVRNTLLKLHQTTAQTSLPL</sequence>
<dbReference type="SUPFAM" id="SSF88723">
    <property type="entry name" value="PIN domain-like"/>
    <property type="match status" value="1"/>
</dbReference>
<dbReference type="CDD" id="cd09898">
    <property type="entry name" value="H3TH_53EXO"/>
    <property type="match status" value="1"/>
</dbReference>
<dbReference type="PANTHER" id="PTHR42646:SF2">
    <property type="entry name" value="5'-3' EXONUCLEASE FAMILY PROTEIN"/>
    <property type="match status" value="1"/>
</dbReference>
<evidence type="ECO:0000256" key="2">
    <source>
        <dbReference type="ARBA" id="ARBA00022801"/>
    </source>
</evidence>
<organism evidence="8 9">
    <name type="scientific">Lederbergia ruris</name>
    <dbReference type="NCBI Taxonomy" id="217495"/>
    <lineage>
        <taxon>Bacteria</taxon>
        <taxon>Bacillati</taxon>
        <taxon>Bacillota</taxon>
        <taxon>Bacilli</taxon>
        <taxon>Bacillales</taxon>
        <taxon>Bacillaceae</taxon>
        <taxon>Lederbergia</taxon>
    </lineage>
</organism>
<dbReference type="InterPro" id="IPR020046">
    <property type="entry name" value="5-3_exonucl_a-hlix_arch_N"/>
</dbReference>
<keyword evidence="3" id="KW-0238">DNA-binding</keyword>
<reference evidence="8 9" key="1">
    <citation type="submission" date="2021-03" db="EMBL/GenBank/DDBJ databases">
        <title>Antimicrobial resistance genes in bacteria isolated from Japanese honey, and their potential for conferring macrolide and lincosamide resistance in the American foulbrood pathogen Paenibacillus larvae.</title>
        <authorList>
            <person name="Okamoto M."/>
            <person name="Kumagai M."/>
            <person name="Kanamori H."/>
            <person name="Takamatsu D."/>
        </authorList>
    </citation>
    <scope>NUCLEOTIDE SEQUENCE [LARGE SCALE GENOMIC DNA]</scope>
    <source>
        <strain evidence="8 9">J8TS2</strain>
    </source>
</reference>
<dbReference type="Gene3D" id="3.40.50.1010">
    <property type="entry name" value="5'-nuclease"/>
    <property type="match status" value="1"/>
</dbReference>
<comment type="function">
    <text evidence="4">5'-3' exonuclease acting preferentially on double-stranded DNA.</text>
</comment>
<keyword evidence="6" id="KW-0732">Signal</keyword>
<dbReference type="EMBL" id="BORB01000005">
    <property type="protein sequence ID" value="GIN56552.1"/>
    <property type="molecule type" value="Genomic_DNA"/>
</dbReference>
<feature type="domain" description="5'-3' exonuclease" evidence="7">
    <location>
        <begin position="1"/>
        <end position="266"/>
    </location>
</feature>
<dbReference type="SMART" id="SM00475">
    <property type="entry name" value="53EXOc"/>
    <property type="match status" value="1"/>
</dbReference>
<keyword evidence="9" id="KW-1185">Reference proteome</keyword>
<gene>
    <name evidence="8" type="primary">ypcP</name>
    <name evidence="8" type="ORF">J8TS2_08710</name>
</gene>
<dbReference type="InterPro" id="IPR020045">
    <property type="entry name" value="DNA_polI_H3TH"/>
</dbReference>
<evidence type="ECO:0000313" key="9">
    <source>
        <dbReference type="Proteomes" id="UP000679950"/>
    </source>
</evidence>
<dbReference type="Gene3D" id="1.10.150.20">
    <property type="entry name" value="5' to 3' exonuclease, C-terminal subdomain"/>
    <property type="match status" value="1"/>
</dbReference>
<dbReference type="InterPro" id="IPR038969">
    <property type="entry name" value="FEN"/>
</dbReference>
<evidence type="ECO:0000256" key="4">
    <source>
        <dbReference type="ARBA" id="ARBA00049957"/>
    </source>
</evidence>
<protein>
    <recommendedName>
        <fullName evidence="5">5'-3' exonuclease</fullName>
    </recommendedName>
</protein>
<dbReference type="InterPro" id="IPR029060">
    <property type="entry name" value="PIN-like_dom_sf"/>
</dbReference>
<evidence type="ECO:0000256" key="3">
    <source>
        <dbReference type="ARBA" id="ARBA00023125"/>
    </source>
</evidence>
<dbReference type="InterPro" id="IPR036279">
    <property type="entry name" value="5-3_exonuclease_C_sf"/>
</dbReference>
<dbReference type="Proteomes" id="UP000679950">
    <property type="component" value="Unassembled WGS sequence"/>
</dbReference>
<name>A0ABQ4KGV6_9BACI</name>
<feature type="signal peptide" evidence="6">
    <location>
        <begin position="1"/>
        <end position="22"/>
    </location>
</feature>
<dbReference type="PANTHER" id="PTHR42646">
    <property type="entry name" value="FLAP ENDONUCLEASE XNI"/>
    <property type="match status" value="1"/>
</dbReference>
<evidence type="ECO:0000313" key="8">
    <source>
        <dbReference type="EMBL" id="GIN56552.1"/>
    </source>
</evidence>